<dbReference type="SUPFAM" id="SSF46565">
    <property type="entry name" value="Chaperone J-domain"/>
    <property type="match status" value="1"/>
</dbReference>
<dbReference type="EMBL" id="SGPL01000082">
    <property type="protein sequence ID" value="THH18221.1"/>
    <property type="molecule type" value="Genomic_DNA"/>
</dbReference>
<evidence type="ECO:0000256" key="4">
    <source>
        <dbReference type="SAM" id="MobiDB-lite"/>
    </source>
</evidence>
<dbReference type="OrthoDB" id="10250354at2759"/>
<dbReference type="AlphaFoldDB" id="A0A4S4M220"/>
<sequence>MTTIRGNAPTMSDFVSIARNPDISPKSVLCRAVLLGSVSSVDRRGIYVLDVLTESASWVKCGTTGHSPRDCTNDLRSQYKFKCSACGGTDHVTFFCSIKDSKADEQTDFKPSKSQKTTPKPASKPARKPKAESTNPDPQQNPKAEPANPDLQQNPKVKPANLDLQQKTKAEPANPDLQQKRLAEQLKTKGNHAFKSEDFETAIDYYTQAIKWYDRESIYHSNRAAAYIAKKRFRLALADCHRAVALQSDHPTAKVLVRLGRCHFSLGAIIPALSALRQAIVLEPGNSVALSFRKKAVELQSHIDDFEGARSRNHWRMAQSAYEKCIQIIEEEEGDVPIEWTCWGIEVEIARGNWEEASGLVESAIQEHPNCPDLTLLHALVLFLTGTFEYAARQILTTLRMDPDSRKAKQLRLRVRTFEQLKAEGNEFFGDSQWRRAIDKYNEALQIVSEKLEEGNGGHIRALLLSNRAAAYVKLNQYKEARSDIKSSLTLHPTFFKAIRCRARINLHEECYDAAIEDFKQAIEYVRTEAERRALQAELNEAERMAAIKRNKRKNHYDTLGMPKALFVILEGMLIRAAGLTRTCSVLEIKKAYKRESLKHHPDKVGLCCHSLCLIVLRIIAIKGGNEERFKLVVEAYAILSDPLERSRHDAELNKYTSYSEQDDYDWSYFTP</sequence>
<keyword evidence="7" id="KW-1185">Reference proteome</keyword>
<feature type="region of interest" description="Disordered" evidence="4">
    <location>
        <begin position="105"/>
        <end position="156"/>
    </location>
</feature>
<dbReference type="SUPFAM" id="SSF57756">
    <property type="entry name" value="Retrovirus zinc finger-like domains"/>
    <property type="match status" value="1"/>
</dbReference>
<evidence type="ECO:0000313" key="7">
    <source>
        <dbReference type="Proteomes" id="UP000310158"/>
    </source>
</evidence>
<proteinExistence type="predicted"/>
<dbReference type="CDD" id="cd06257">
    <property type="entry name" value="DnaJ"/>
    <property type="match status" value="1"/>
</dbReference>
<dbReference type="GO" id="GO:0008270">
    <property type="term" value="F:zinc ion binding"/>
    <property type="evidence" value="ECO:0007669"/>
    <property type="project" value="InterPro"/>
</dbReference>
<feature type="repeat" description="TPR" evidence="2">
    <location>
        <begin position="462"/>
        <end position="495"/>
    </location>
</feature>
<dbReference type="InterPro" id="IPR036875">
    <property type="entry name" value="Znf_CCHC_sf"/>
</dbReference>
<feature type="compositionally biased region" description="Low complexity" evidence="4">
    <location>
        <begin position="112"/>
        <end position="124"/>
    </location>
</feature>
<protein>
    <recommendedName>
        <fullName evidence="5">J domain-containing protein</fullName>
    </recommendedName>
</protein>
<dbReference type="Gene3D" id="1.25.40.10">
    <property type="entry name" value="Tetratricopeptide repeat domain"/>
    <property type="match status" value="1"/>
</dbReference>
<dbReference type="SMART" id="SM00271">
    <property type="entry name" value="DnaJ"/>
    <property type="match status" value="1"/>
</dbReference>
<dbReference type="Proteomes" id="UP000310158">
    <property type="component" value="Unassembled WGS sequence"/>
</dbReference>
<feature type="coiled-coil region" evidence="3">
    <location>
        <begin position="525"/>
        <end position="552"/>
    </location>
</feature>
<dbReference type="PROSITE" id="PS50076">
    <property type="entry name" value="DNAJ_2"/>
    <property type="match status" value="1"/>
</dbReference>
<keyword evidence="2" id="KW-0802">TPR repeat</keyword>
<dbReference type="InterPro" id="IPR052758">
    <property type="entry name" value="SRC_co-chaperone"/>
</dbReference>
<evidence type="ECO:0000259" key="5">
    <source>
        <dbReference type="PROSITE" id="PS50076"/>
    </source>
</evidence>
<dbReference type="Pfam" id="PF13432">
    <property type="entry name" value="TPR_16"/>
    <property type="match status" value="1"/>
</dbReference>
<dbReference type="PANTHER" id="PTHR44200:SF1">
    <property type="entry name" value="DNAJ HOMOLOG SUBFAMILY C MEMBER 7"/>
    <property type="match status" value="1"/>
</dbReference>
<dbReference type="InterPro" id="IPR036869">
    <property type="entry name" value="J_dom_sf"/>
</dbReference>
<dbReference type="PROSITE" id="PS50005">
    <property type="entry name" value="TPR"/>
    <property type="match status" value="2"/>
</dbReference>
<feature type="repeat" description="TPR" evidence="2">
    <location>
        <begin position="253"/>
        <end position="286"/>
    </location>
</feature>
<dbReference type="GO" id="GO:0006397">
    <property type="term" value="P:mRNA processing"/>
    <property type="evidence" value="ECO:0007669"/>
    <property type="project" value="UniProtKB-KW"/>
</dbReference>
<dbReference type="InterPro" id="IPR011990">
    <property type="entry name" value="TPR-like_helical_dom_sf"/>
</dbReference>
<feature type="compositionally biased region" description="Polar residues" evidence="4">
    <location>
        <begin position="132"/>
        <end position="142"/>
    </location>
</feature>
<dbReference type="Gene3D" id="1.10.287.110">
    <property type="entry name" value="DnaJ domain"/>
    <property type="match status" value="1"/>
</dbReference>
<organism evidence="6 7">
    <name type="scientific">Bondarzewia mesenterica</name>
    <dbReference type="NCBI Taxonomy" id="1095465"/>
    <lineage>
        <taxon>Eukaryota</taxon>
        <taxon>Fungi</taxon>
        <taxon>Dikarya</taxon>
        <taxon>Basidiomycota</taxon>
        <taxon>Agaricomycotina</taxon>
        <taxon>Agaricomycetes</taxon>
        <taxon>Russulales</taxon>
        <taxon>Bondarzewiaceae</taxon>
        <taxon>Bondarzewia</taxon>
    </lineage>
</organism>
<dbReference type="Gene3D" id="4.10.60.10">
    <property type="entry name" value="Zinc finger, CCHC-type"/>
    <property type="match status" value="1"/>
</dbReference>
<dbReference type="InterPro" id="IPR019734">
    <property type="entry name" value="TPR_rpt"/>
</dbReference>
<feature type="domain" description="J" evidence="5">
    <location>
        <begin position="555"/>
        <end position="653"/>
    </location>
</feature>
<dbReference type="InterPro" id="IPR001623">
    <property type="entry name" value="DnaJ_domain"/>
</dbReference>
<dbReference type="SUPFAM" id="SSF48452">
    <property type="entry name" value="TPR-like"/>
    <property type="match status" value="2"/>
</dbReference>
<keyword evidence="3" id="KW-0175">Coiled coil</keyword>
<dbReference type="PRINTS" id="PR00625">
    <property type="entry name" value="JDOMAIN"/>
</dbReference>
<comment type="caution">
    <text evidence="6">The sequence shown here is derived from an EMBL/GenBank/DDBJ whole genome shotgun (WGS) entry which is preliminary data.</text>
</comment>
<gene>
    <name evidence="6" type="ORF">EW146_g2715</name>
</gene>
<evidence type="ECO:0000256" key="2">
    <source>
        <dbReference type="PROSITE-ProRule" id="PRU00339"/>
    </source>
</evidence>
<accession>A0A4S4M220</accession>
<evidence type="ECO:0000256" key="3">
    <source>
        <dbReference type="SAM" id="Coils"/>
    </source>
</evidence>
<dbReference type="GO" id="GO:0003676">
    <property type="term" value="F:nucleic acid binding"/>
    <property type="evidence" value="ECO:0007669"/>
    <property type="project" value="InterPro"/>
</dbReference>
<name>A0A4S4M220_9AGAM</name>
<evidence type="ECO:0000313" key="6">
    <source>
        <dbReference type="EMBL" id="THH18221.1"/>
    </source>
</evidence>
<dbReference type="PANTHER" id="PTHR44200">
    <property type="entry name" value="DNAJ HOMOLOG SUBFAMILY C MEMBER 7"/>
    <property type="match status" value="1"/>
</dbReference>
<keyword evidence="1" id="KW-0507">mRNA processing</keyword>
<evidence type="ECO:0000256" key="1">
    <source>
        <dbReference type="ARBA" id="ARBA00022664"/>
    </source>
</evidence>
<reference evidence="6 7" key="1">
    <citation type="submission" date="2019-02" db="EMBL/GenBank/DDBJ databases">
        <title>Genome sequencing of the rare red list fungi Bondarzewia mesenterica.</title>
        <authorList>
            <person name="Buettner E."/>
            <person name="Kellner H."/>
        </authorList>
    </citation>
    <scope>NUCLEOTIDE SEQUENCE [LARGE SCALE GENOMIC DNA]</scope>
    <source>
        <strain evidence="6 7">DSM 108281</strain>
    </source>
</reference>
<dbReference type="SMART" id="SM00028">
    <property type="entry name" value="TPR"/>
    <property type="match status" value="6"/>
</dbReference>